<evidence type="ECO:0000313" key="3">
    <source>
        <dbReference type="EMBL" id="AZS15255.1"/>
    </source>
</evidence>
<dbReference type="Gene3D" id="3.30.70.1060">
    <property type="entry name" value="Dimeric alpha+beta barrel"/>
    <property type="match status" value="1"/>
</dbReference>
<dbReference type="KEGG" id="plut:EI981_12805"/>
<dbReference type="Proteomes" id="UP000270678">
    <property type="component" value="Chromosome"/>
</dbReference>
<dbReference type="SUPFAM" id="SSF54909">
    <property type="entry name" value="Dimeric alpha+beta barrel"/>
    <property type="match status" value="1"/>
</dbReference>
<evidence type="ECO:0000256" key="1">
    <source>
        <dbReference type="ARBA" id="ARBA00007689"/>
    </source>
</evidence>
<feature type="domain" description="YCII-related" evidence="2">
    <location>
        <begin position="1"/>
        <end position="103"/>
    </location>
</feature>
<evidence type="ECO:0000313" key="4">
    <source>
        <dbReference type="Proteomes" id="UP000270678"/>
    </source>
</evidence>
<protein>
    <submittedName>
        <fullName evidence="3">YciI family protein</fullName>
    </submittedName>
</protein>
<dbReference type="PANTHER" id="PTHR35174:SF4">
    <property type="entry name" value="BLL7163 PROTEIN"/>
    <property type="match status" value="1"/>
</dbReference>
<sequence>MRFMLIVKANGFSETGIHYSQEYVEAMKVYKRSLVKVGALLTAEELNPSSRGIRICYPPDGGQPKIQAGPFPVDQELVAEFVVIDVKTEEEALEWAIRMPIPTGLESTIELRSLQENVDSLSEPGIHALEADLLDYLHMLRKL</sequence>
<evidence type="ECO:0000259" key="2">
    <source>
        <dbReference type="Pfam" id="PF03795"/>
    </source>
</evidence>
<gene>
    <name evidence="3" type="ORF">EI981_12805</name>
</gene>
<accession>A0A3S9UY46</accession>
<dbReference type="OrthoDB" id="9795306at2"/>
<dbReference type="InterPro" id="IPR005545">
    <property type="entry name" value="YCII"/>
</dbReference>
<organism evidence="3 4">
    <name type="scientific">Paenibacillus lutimineralis</name>
    <dbReference type="NCBI Taxonomy" id="2707005"/>
    <lineage>
        <taxon>Bacteria</taxon>
        <taxon>Bacillati</taxon>
        <taxon>Bacillota</taxon>
        <taxon>Bacilli</taxon>
        <taxon>Bacillales</taxon>
        <taxon>Paenibacillaceae</taxon>
        <taxon>Paenibacillus</taxon>
    </lineage>
</organism>
<comment type="similarity">
    <text evidence="1">Belongs to the YciI family.</text>
</comment>
<dbReference type="PANTHER" id="PTHR35174">
    <property type="entry name" value="BLL7171 PROTEIN-RELATED"/>
    <property type="match status" value="1"/>
</dbReference>
<reference evidence="4" key="1">
    <citation type="submission" date="2018-12" db="EMBL/GenBank/DDBJ databases">
        <title>Complete genome sequence of Paenibacillus sp. MBLB1234.</title>
        <authorList>
            <person name="Nam Y.-D."/>
            <person name="Kang J."/>
            <person name="Chung W.-H."/>
            <person name="Park Y.S."/>
        </authorList>
    </citation>
    <scope>NUCLEOTIDE SEQUENCE [LARGE SCALE GENOMIC DNA]</scope>
    <source>
        <strain evidence="4">MBLB1234</strain>
    </source>
</reference>
<dbReference type="Pfam" id="PF03795">
    <property type="entry name" value="YCII"/>
    <property type="match status" value="1"/>
</dbReference>
<keyword evidence="4" id="KW-1185">Reference proteome</keyword>
<name>A0A3S9UY46_9BACL</name>
<proteinExistence type="inferred from homology"/>
<dbReference type="AlphaFoldDB" id="A0A3S9UY46"/>
<dbReference type="RefSeq" id="WP_126998691.1">
    <property type="nucleotide sequence ID" value="NZ_CP034346.1"/>
</dbReference>
<dbReference type="InterPro" id="IPR011008">
    <property type="entry name" value="Dimeric_a/b-barrel"/>
</dbReference>
<dbReference type="EMBL" id="CP034346">
    <property type="protein sequence ID" value="AZS15255.1"/>
    <property type="molecule type" value="Genomic_DNA"/>
</dbReference>